<name>A0A6G0VM52_APHCR</name>
<comment type="caution">
    <text evidence="1">The sequence shown here is derived from an EMBL/GenBank/DDBJ whole genome shotgun (WGS) entry which is preliminary data.</text>
</comment>
<evidence type="ECO:0000313" key="2">
    <source>
        <dbReference type="Proteomes" id="UP000478052"/>
    </source>
</evidence>
<dbReference type="EMBL" id="VUJU01015409">
    <property type="protein sequence ID" value="KAF0694083.1"/>
    <property type="molecule type" value="Genomic_DNA"/>
</dbReference>
<evidence type="ECO:0000313" key="1">
    <source>
        <dbReference type="EMBL" id="KAF0694083.1"/>
    </source>
</evidence>
<proteinExistence type="predicted"/>
<accession>A0A6G0VM52</accession>
<gene>
    <name evidence="1" type="ORF">FWK35_00036532</name>
</gene>
<dbReference type="InterPro" id="IPR036397">
    <property type="entry name" value="RNaseH_sf"/>
</dbReference>
<dbReference type="Gene3D" id="3.30.420.10">
    <property type="entry name" value="Ribonuclease H-like superfamily/Ribonuclease H"/>
    <property type="match status" value="1"/>
</dbReference>
<reference evidence="1 2" key="1">
    <citation type="submission" date="2019-08" db="EMBL/GenBank/DDBJ databases">
        <title>Whole genome of Aphis craccivora.</title>
        <authorList>
            <person name="Voronova N.V."/>
            <person name="Shulinski R.S."/>
            <person name="Bandarenka Y.V."/>
            <person name="Zhorov D.G."/>
            <person name="Warner D."/>
        </authorList>
    </citation>
    <scope>NUCLEOTIDE SEQUENCE [LARGE SCALE GENOMIC DNA]</scope>
    <source>
        <strain evidence="1">180601</strain>
        <tissue evidence="1">Whole Body</tissue>
    </source>
</reference>
<dbReference type="Proteomes" id="UP000478052">
    <property type="component" value="Unassembled WGS sequence"/>
</dbReference>
<organism evidence="1 2">
    <name type="scientific">Aphis craccivora</name>
    <name type="common">Cowpea aphid</name>
    <dbReference type="NCBI Taxonomy" id="307492"/>
    <lineage>
        <taxon>Eukaryota</taxon>
        <taxon>Metazoa</taxon>
        <taxon>Ecdysozoa</taxon>
        <taxon>Arthropoda</taxon>
        <taxon>Hexapoda</taxon>
        <taxon>Insecta</taxon>
        <taxon>Pterygota</taxon>
        <taxon>Neoptera</taxon>
        <taxon>Paraneoptera</taxon>
        <taxon>Hemiptera</taxon>
        <taxon>Sternorrhyncha</taxon>
        <taxon>Aphidomorpha</taxon>
        <taxon>Aphidoidea</taxon>
        <taxon>Aphididae</taxon>
        <taxon>Aphidini</taxon>
        <taxon>Aphis</taxon>
        <taxon>Aphis</taxon>
    </lineage>
</organism>
<protein>
    <submittedName>
        <fullName evidence="1">DDE 3 domain-containing protein</fullName>
    </submittedName>
</protein>
<feature type="non-terminal residue" evidence="1">
    <location>
        <position position="91"/>
    </location>
</feature>
<sequence>MNAFRRNNDSRPVVYLDETWVNQNHTRGYIWQNSDNTEGLKVPIGKGGRLIVCHAGSPLFGFVKNSKLVFRCKSSSSEDYHSQMNATVFEK</sequence>
<dbReference type="GO" id="GO:0003676">
    <property type="term" value="F:nucleic acid binding"/>
    <property type="evidence" value="ECO:0007669"/>
    <property type="project" value="InterPro"/>
</dbReference>
<keyword evidence="2" id="KW-1185">Reference proteome</keyword>
<dbReference type="OrthoDB" id="6618660at2759"/>
<dbReference type="AlphaFoldDB" id="A0A6G0VM52"/>